<name>A0A0W0WHV9_9GAMM</name>
<evidence type="ECO:0000256" key="5">
    <source>
        <dbReference type="ARBA" id="ARBA00013433"/>
    </source>
</evidence>
<evidence type="ECO:0000256" key="2">
    <source>
        <dbReference type="ARBA" id="ARBA00004418"/>
    </source>
</evidence>
<dbReference type="PATRIC" id="fig|466.6.peg.113"/>
<organism evidence="13 14">
    <name type="scientific">Legionella maceachernii</name>
    <dbReference type="NCBI Taxonomy" id="466"/>
    <lineage>
        <taxon>Bacteria</taxon>
        <taxon>Pseudomonadati</taxon>
        <taxon>Pseudomonadota</taxon>
        <taxon>Gammaproteobacteria</taxon>
        <taxon>Legionellales</taxon>
        <taxon>Legionellaceae</taxon>
        <taxon>Legionella</taxon>
    </lineage>
</organism>
<keyword evidence="6" id="KW-0574">Periplasm</keyword>
<keyword evidence="14" id="KW-1185">Reference proteome</keyword>
<dbReference type="GO" id="GO:0042597">
    <property type="term" value="C:periplasmic space"/>
    <property type="evidence" value="ECO:0007669"/>
    <property type="project" value="UniProtKB-SubCell"/>
</dbReference>
<dbReference type="GO" id="GO:0016798">
    <property type="term" value="F:hydrolase activity, acting on glycosyl bonds"/>
    <property type="evidence" value="ECO:0007669"/>
    <property type="project" value="UniProtKB-KW"/>
</dbReference>
<keyword evidence="9" id="KW-0326">Glycosidase</keyword>
<evidence type="ECO:0000256" key="9">
    <source>
        <dbReference type="ARBA" id="ARBA00023295"/>
    </source>
</evidence>
<proteinExistence type="inferred from homology"/>
<dbReference type="Gene3D" id="2.10.70.40">
    <property type="entry name" value="peptidoglycan hydrolase"/>
    <property type="match status" value="1"/>
</dbReference>
<keyword evidence="7" id="KW-1005">Bacterial flagellum biogenesis</keyword>
<dbReference type="Pfam" id="PF01832">
    <property type="entry name" value="Glucosaminidase"/>
    <property type="match status" value="1"/>
</dbReference>
<sequence length="316" mass="34950">MTIEGIAVDDFQRLQELRVKTQKEPEKALPEVAKQFEAIFLQSMLKSMRMGQHFLEESSPCRWKSEETFQEVLDAQYATNITLGQEIGLATMLAKQLTKANPQATMPSTGMTASNSPHASNALNAPEIKVEQSLLSTRIAPNQPVSASESALNPTIDDFVCLAWPYARQAASALGLDPKILLAQAALETGWGQYIAKDADGSSSNNLFNIKAAQSSADAVHVNTTEYMADRPIKVNAAFKKYTSIENSFNDYVSLIKNNNRYGEVLANTRSAERYMDELYRAGYATDPRYASKILAIYYGDELQHALKRNGFSELA</sequence>
<evidence type="ECO:0000256" key="1">
    <source>
        <dbReference type="ARBA" id="ARBA00002954"/>
    </source>
</evidence>
<evidence type="ECO:0000256" key="3">
    <source>
        <dbReference type="ARBA" id="ARBA00006880"/>
    </source>
</evidence>
<dbReference type="Pfam" id="PF10135">
    <property type="entry name" value="Rod-binding"/>
    <property type="match status" value="1"/>
</dbReference>
<evidence type="ECO:0000256" key="7">
    <source>
        <dbReference type="ARBA" id="ARBA00022795"/>
    </source>
</evidence>
<comment type="subcellular location">
    <subcellularLocation>
        <location evidence="2">Periplasm</location>
    </subcellularLocation>
</comment>
<dbReference type="InterPro" id="IPR019301">
    <property type="entry name" value="Flagellar_prot_FlgJ_N"/>
</dbReference>
<dbReference type="PANTHER" id="PTHR33308:SF9">
    <property type="entry name" value="PEPTIDOGLYCAN HYDROLASE FLGJ"/>
    <property type="match status" value="1"/>
</dbReference>
<dbReference type="Proteomes" id="UP000054908">
    <property type="component" value="Unassembled WGS sequence"/>
</dbReference>
<dbReference type="SMART" id="SM00047">
    <property type="entry name" value="LYZ2"/>
    <property type="match status" value="1"/>
</dbReference>
<dbReference type="GO" id="GO:0071973">
    <property type="term" value="P:bacterial-type flagellum-dependent cell motility"/>
    <property type="evidence" value="ECO:0007669"/>
    <property type="project" value="TreeGrafter"/>
</dbReference>
<dbReference type="GO" id="GO:0044780">
    <property type="term" value="P:bacterial-type flagellum assembly"/>
    <property type="evidence" value="ECO:0007669"/>
    <property type="project" value="InterPro"/>
</dbReference>
<reference evidence="13 14" key="1">
    <citation type="submission" date="2015-11" db="EMBL/GenBank/DDBJ databases">
        <title>Genomic analysis of 38 Legionella species identifies large and diverse effector repertoires.</title>
        <authorList>
            <person name="Burstein D."/>
            <person name="Amaro F."/>
            <person name="Zusman T."/>
            <person name="Lifshitz Z."/>
            <person name="Cohen O."/>
            <person name="Gilbert J.A."/>
            <person name="Pupko T."/>
            <person name="Shuman H.A."/>
            <person name="Segal G."/>
        </authorList>
    </citation>
    <scope>NUCLEOTIDE SEQUENCE [LARGE SCALE GENOMIC DNA]</scope>
    <source>
        <strain evidence="13 14">PX-1-G2-E2</strain>
    </source>
</reference>
<evidence type="ECO:0000256" key="10">
    <source>
        <dbReference type="ARBA" id="ARBA00023316"/>
    </source>
</evidence>
<dbReference type="STRING" id="466.Lmac_0109"/>
<dbReference type="InterPro" id="IPR002901">
    <property type="entry name" value="MGlyc_endo_b_GlcNAc-like_dom"/>
</dbReference>
<dbReference type="InterPro" id="IPR051056">
    <property type="entry name" value="Glycosyl_Hydrolase_73"/>
</dbReference>
<evidence type="ECO:0000256" key="11">
    <source>
        <dbReference type="ARBA" id="ARBA00030835"/>
    </source>
</evidence>
<dbReference type="GO" id="GO:0071555">
    <property type="term" value="P:cell wall organization"/>
    <property type="evidence" value="ECO:0007669"/>
    <property type="project" value="UniProtKB-KW"/>
</dbReference>
<keyword evidence="8 13" id="KW-0378">Hydrolase</keyword>
<feature type="domain" description="Mannosyl-glycoprotein endo-beta-N-acetylglucosamidase-like" evidence="12">
    <location>
        <begin position="149"/>
        <end position="313"/>
    </location>
</feature>
<comment type="function">
    <text evidence="1">Flagellum-specific muramidase which hydrolyzes the peptidoglycan layer to assemble the rod structure in the periplasmic space.</text>
</comment>
<evidence type="ECO:0000313" key="14">
    <source>
        <dbReference type="Proteomes" id="UP000054908"/>
    </source>
</evidence>
<dbReference type="AlphaFoldDB" id="A0A0W0WHV9"/>
<dbReference type="Gene3D" id="1.10.530.10">
    <property type="match status" value="1"/>
</dbReference>
<comment type="caution">
    <text evidence="13">The sequence shown here is derived from an EMBL/GenBank/DDBJ whole genome shotgun (WGS) entry which is preliminary data.</text>
</comment>
<dbReference type="NCBIfam" id="TIGR02541">
    <property type="entry name" value="flagell_FlgJ"/>
    <property type="match status" value="1"/>
</dbReference>
<comment type="similarity">
    <text evidence="4">In the C-terminal section; belongs to the glycosyl hydrolase 73 family.</text>
</comment>
<dbReference type="PANTHER" id="PTHR33308">
    <property type="entry name" value="PEPTIDOGLYCAN HYDROLASE FLGJ"/>
    <property type="match status" value="1"/>
</dbReference>
<evidence type="ECO:0000256" key="4">
    <source>
        <dbReference type="ARBA" id="ARBA00007974"/>
    </source>
</evidence>
<evidence type="ECO:0000259" key="12">
    <source>
        <dbReference type="SMART" id="SM00047"/>
    </source>
</evidence>
<evidence type="ECO:0000313" key="13">
    <source>
        <dbReference type="EMBL" id="KTD31919.1"/>
    </source>
</evidence>
<dbReference type="RefSeq" id="WP_058450949.1">
    <property type="nucleotide sequence ID" value="NZ_CAAAIB010000022.1"/>
</dbReference>
<comment type="similarity">
    <text evidence="3">In the N-terminal section; belongs to the FlgJ family.</text>
</comment>
<evidence type="ECO:0000256" key="8">
    <source>
        <dbReference type="ARBA" id="ARBA00022801"/>
    </source>
</evidence>
<evidence type="ECO:0000256" key="6">
    <source>
        <dbReference type="ARBA" id="ARBA00022764"/>
    </source>
</evidence>
<dbReference type="PRINTS" id="PR01002">
    <property type="entry name" value="FLGFLGJ"/>
</dbReference>
<dbReference type="InterPro" id="IPR013377">
    <property type="entry name" value="FlgJ"/>
</dbReference>
<protein>
    <recommendedName>
        <fullName evidence="5">Peptidoglycan hydrolase FlgJ</fullName>
    </recommendedName>
    <alternativeName>
        <fullName evidence="11">Muramidase FlgJ</fullName>
    </alternativeName>
</protein>
<gene>
    <name evidence="13" type="ORF">Lmac_0109</name>
</gene>
<keyword evidence="10" id="KW-0961">Cell wall biogenesis/degradation</keyword>
<dbReference type="GO" id="GO:0004040">
    <property type="term" value="F:amidase activity"/>
    <property type="evidence" value="ECO:0007669"/>
    <property type="project" value="InterPro"/>
</dbReference>
<dbReference type="EMBL" id="LNYL01000002">
    <property type="protein sequence ID" value="KTD31919.1"/>
    <property type="molecule type" value="Genomic_DNA"/>
</dbReference>
<accession>A0A0W0WHV9</accession>
<dbReference type="OrthoDB" id="289937at2"/>